<feature type="transmembrane region" description="Helical" evidence="1">
    <location>
        <begin position="20"/>
        <end position="38"/>
    </location>
</feature>
<feature type="transmembrane region" description="Helical" evidence="1">
    <location>
        <begin position="86"/>
        <end position="105"/>
    </location>
</feature>
<dbReference type="CDD" id="cd03392">
    <property type="entry name" value="PAP2_like_2"/>
    <property type="match status" value="1"/>
</dbReference>
<feature type="transmembrane region" description="Helical" evidence="1">
    <location>
        <begin position="324"/>
        <end position="344"/>
    </location>
</feature>
<feature type="transmembrane region" description="Helical" evidence="1">
    <location>
        <begin position="136"/>
        <end position="160"/>
    </location>
</feature>
<feature type="transmembrane region" description="Helical" evidence="1">
    <location>
        <begin position="59"/>
        <end position="80"/>
    </location>
</feature>
<evidence type="ECO:0000256" key="1">
    <source>
        <dbReference type="SAM" id="Phobius"/>
    </source>
</evidence>
<protein>
    <recommendedName>
        <fullName evidence="2">Phosphatidic acid phosphatase type 2/haloperoxidase domain-containing protein</fullName>
    </recommendedName>
</protein>
<dbReference type="PANTHER" id="PTHR14969">
    <property type="entry name" value="SPHINGOSINE-1-PHOSPHATE PHOSPHOHYDROLASE"/>
    <property type="match status" value="1"/>
</dbReference>
<keyword evidence="1" id="KW-1133">Transmembrane helix</keyword>
<dbReference type="AlphaFoldDB" id="R0CDG4"/>
<dbReference type="SUPFAM" id="SSF48317">
    <property type="entry name" value="Acid phosphatase/Vanadium-dependent haloperoxidase"/>
    <property type="match status" value="1"/>
</dbReference>
<dbReference type="InterPro" id="IPR023298">
    <property type="entry name" value="ATPase_P-typ_TM_dom_sf"/>
</dbReference>
<proteinExistence type="predicted"/>
<feature type="transmembrane region" description="Helical" evidence="1">
    <location>
        <begin position="198"/>
        <end position="219"/>
    </location>
</feature>
<reference evidence="3 4" key="1">
    <citation type="journal article" date="2013" name="Genome Announc.">
        <title>Draft Genome Sequence for Ralstonia sp. Strain OR214, a Bacterium with Potential for Bioremediation.</title>
        <authorList>
            <person name="Utturkar S.M."/>
            <person name="Bollmann A."/>
            <person name="Brzoska R.M."/>
            <person name="Klingeman D.M."/>
            <person name="Epstein S.E."/>
            <person name="Palumbo A.V."/>
            <person name="Brown S.D."/>
        </authorList>
    </citation>
    <scope>NUCLEOTIDE SEQUENCE [LARGE SCALE GENOMIC DNA]</scope>
    <source>
        <strain evidence="3 4">OR214</strain>
    </source>
</reference>
<evidence type="ECO:0000313" key="3">
    <source>
        <dbReference type="EMBL" id="ENZ74991.1"/>
    </source>
</evidence>
<sequence>MLLAIAVGIADLPFPFLPRHLTLVGALTIGIPAFLLSMEPGGERVTGGFVARVLRFAGPAGGIAALLTFATYFTVLQYQYGNLENARSMAAIALFCIATWALCLLSRPLDWFRTVSIAVMVGGFCTVLAVPSLRAFFALSLPPTVTLVIAMAMTLAAALAQTRLVDKLANNTSAERPWHGLLGDRSLTWQLVIQRIGIVNLLVASVLIIGGVWLFLGVLEDVVSGDPLVAADITIHATLQQLRFPQLDSMMVIASELGDAAVTVPLIFVTLGWFMWRGELRSAIYWIAAVALAEVFVEMLKFVVHRPRPTLIYEGIQGFSFPSNHATLSVVTYGFLAFFVARAFHGAKRQWIAVATSLLIALIAFSRLYLGVHWFSDVLAGVSFGVAWIAMAALLHHVGDGKSSPSSSLGVVAILTFLLSAGVHIFMQHGADLIRYAPR</sequence>
<dbReference type="InterPro" id="IPR036938">
    <property type="entry name" value="PAP2/HPO_sf"/>
</dbReference>
<dbReference type="EMBL" id="APMQ01000024">
    <property type="protein sequence ID" value="ENZ74991.1"/>
    <property type="molecule type" value="Genomic_DNA"/>
</dbReference>
<dbReference type="Pfam" id="PF01569">
    <property type="entry name" value="PAP2"/>
    <property type="match status" value="1"/>
</dbReference>
<evidence type="ECO:0000313" key="4">
    <source>
        <dbReference type="Proteomes" id="UP000013280"/>
    </source>
</evidence>
<feature type="transmembrane region" description="Helical" evidence="1">
    <location>
        <begin position="351"/>
        <end position="372"/>
    </location>
</feature>
<gene>
    <name evidence="3" type="ORF">OR214_05038</name>
</gene>
<dbReference type="SUPFAM" id="SSF81665">
    <property type="entry name" value="Calcium ATPase, transmembrane domain M"/>
    <property type="match status" value="1"/>
</dbReference>
<feature type="transmembrane region" description="Helical" evidence="1">
    <location>
        <begin position="408"/>
        <end position="427"/>
    </location>
</feature>
<dbReference type="Proteomes" id="UP000013280">
    <property type="component" value="Unassembled WGS sequence"/>
</dbReference>
<accession>R0CDG4</accession>
<feature type="domain" description="Phosphatidic acid phosphatase type 2/haloperoxidase" evidence="2">
    <location>
        <begin position="283"/>
        <end position="393"/>
    </location>
</feature>
<dbReference type="PANTHER" id="PTHR14969:SF13">
    <property type="entry name" value="AT30094P"/>
    <property type="match status" value="1"/>
</dbReference>
<comment type="caution">
    <text evidence="3">The sequence shown here is derived from an EMBL/GenBank/DDBJ whole genome shotgun (WGS) entry which is preliminary data.</text>
</comment>
<feature type="transmembrane region" description="Helical" evidence="1">
    <location>
        <begin position="257"/>
        <end position="276"/>
    </location>
</feature>
<dbReference type="Gene3D" id="1.20.144.10">
    <property type="entry name" value="Phosphatidic acid phosphatase type 2/haloperoxidase"/>
    <property type="match status" value="2"/>
</dbReference>
<keyword evidence="1" id="KW-0472">Membrane</keyword>
<dbReference type="InterPro" id="IPR000326">
    <property type="entry name" value="PAP2/HPO"/>
</dbReference>
<name>R0CDG4_RALPI</name>
<organism evidence="3 4">
    <name type="scientific">Ralstonia pickettii OR214</name>
    <dbReference type="NCBI Taxonomy" id="1264675"/>
    <lineage>
        <taxon>Bacteria</taxon>
        <taxon>Pseudomonadati</taxon>
        <taxon>Pseudomonadota</taxon>
        <taxon>Betaproteobacteria</taxon>
        <taxon>Burkholderiales</taxon>
        <taxon>Burkholderiaceae</taxon>
        <taxon>Ralstonia</taxon>
    </lineage>
</organism>
<feature type="transmembrane region" description="Helical" evidence="1">
    <location>
        <begin position="378"/>
        <end position="396"/>
    </location>
</feature>
<evidence type="ECO:0000259" key="2">
    <source>
        <dbReference type="SMART" id="SM00014"/>
    </source>
</evidence>
<dbReference type="SMART" id="SM00014">
    <property type="entry name" value="acidPPc"/>
    <property type="match status" value="1"/>
</dbReference>
<keyword evidence="1" id="KW-0812">Transmembrane</keyword>
<dbReference type="PATRIC" id="fig|1264675.3.peg.4969"/>
<feature type="transmembrane region" description="Helical" evidence="1">
    <location>
        <begin position="112"/>
        <end position="130"/>
    </location>
</feature>
<feature type="transmembrane region" description="Helical" evidence="1">
    <location>
        <begin position="283"/>
        <end position="304"/>
    </location>
</feature>